<feature type="compositionally biased region" description="Polar residues" evidence="1">
    <location>
        <begin position="84"/>
        <end position="111"/>
    </location>
</feature>
<dbReference type="EMBL" id="BTGU01002454">
    <property type="protein sequence ID" value="GMN38006.1"/>
    <property type="molecule type" value="Genomic_DNA"/>
</dbReference>
<evidence type="ECO:0000256" key="1">
    <source>
        <dbReference type="SAM" id="MobiDB-lite"/>
    </source>
</evidence>
<evidence type="ECO:0000313" key="4">
    <source>
        <dbReference type="EMBL" id="GMN38030.1"/>
    </source>
</evidence>
<feature type="region of interest" description="Disordered" evidence="1">
    <location>
        <begin position="133"/>
        <end position="165"/>
    </location>
</feature>
<protein>
    <submittedName>
        <fullName evidence="3">Uncharacterized protein</fullName>
    </submittedName>
</protein>
<proteinExistence type="predicted"/>
<name>A0AA88D0Q7_FICCA</name>
<dbReference type="AlphaFoldDB" id="A0AA88D0Q7"/>
<evidence type="ECO:0000313" key="3">
    <source>
        <dbReference type="EMBL" id="GMN38021.1"/>
    </source>
</evidence>
<dbReference type="Proteomes" id="UP001187192">
    <property type="component" value="Unassembled WGS sequence"/>
</dbReference>
<sequence>MVSLSKNSFDAVHGYLGGVQGSCIAAGFHYLGPPHRCGGVPMFDTEERLSSKGAIATIAIARITQIKLPGGNQEHPPSDDEEQGQASQATTSRNVATSSSRGPKMHAQQQQYWTYAKQRDFALKKSLHKNFTKPIFPFPAFPERVLEPSVAEENSEDAEEDNEDD</sequence>
<reference evidence="3" key="1">
    <citation type="submission" date="2023-07" db="EMBL/GenBank/DDBJ databases">
        <title>draft genome sequence of fig (Ficus carica).</title>
        <authorList>
            <person name="Takahashi T."/>
            <person name="Nishimura K."/>
        </authorList>
    </citation>
    <scope>NUCLEOTIDE SEQUENCE</scope>
</reference>
<gene>
    <name evidence="2" type="ORF">TIFTF001_042735</name>
    <name evidence="3" type="ORF">TIFTF001_042737</name>
    <name evidence="4" type="ORF">TIFTF001_042741</name>
    <name evidence="5" type="ORF">TIFTF001_042743</name>
</gene>
<feature type="compositionally biased region" description="Acidic residues" evidence="1">
    <location>
        <begin position="153"/>
        <end position="165"/>
    </location>
</feature>
<comment type="caution">
    <text evidence="3">The sequence shown here is derived from an EMBL/GenBank/DDBJ whole genome shotgun (WGS) entry which is preliminary data.</text>
</comment>
<feature type="region of interest" description="Disordered" evidence="1">
    <location>
        <begin position="66"/>
        <end position="111"/>
    </location>
</feature>
<accession>A0AA88D0Q7</accession>
<organism evidence="3 6">
    <name type="scientific">Ficus carica</name>
    <name type="common">Common fig</name>
    <dbReference type="NCBI Taxonomy" id="3494"/>
    <lineage>
        <taxon>Eukaryota</taxon>
        <taxon>Viridiplantae</taxon>
        <taxon>Streptophyta</taxon>
        <taxon>Embryophyta</taxon>
        <taxon>Tracheophyta</taxon>
        <taxon>Spermatophyta</taxon>
        <taxon>Magnoliopsida</taxon>
        <taxon>eudicotyledons</taxon>
        <taxon>Gunneridae</taxon>
        <taxon>Pentapetalae</taxon>
        <taxon>rosids</taxon>
        <taxon>fabids</taxon>
        <taxon>Rosales</taxon>
        <taxon>Moraceae</taxon>
        <taxon>Ficeae</taxon>
        <taxon>Ficus</taxon>
    </lineage>
</organism>
<dbReference type="EMBL" id="BTGU01002457">
    <property type="protein sequence ID" value="GMN38047.1"/>
    <property type="molecule type" value="Genomic_DNA"/>
</dbReference>
<keyword evidence="6" id="KW-1185">Reference proteome</keyword>
<evidence type="ECO:0000313" key="6">
    <source>
        <dbReference type="Proteomes" id="UP001187192"/>
    </source>
</evidence>
<dbReference type="EMBL" id="BTGU01002456">
    <property type="protein sequence ID" value="GMN38030.1"/>
    <property type="molecule type" value="Genomic_DNA"/>
</dbReference>
<dbReference type="EMBL" id="BTGU01002455">
    <property type="protein sequence ID" value="GMN38021.1"/>
    <property type="molecule type" value="Genomic_DNA"/>
</dbReference>
<evidence type="ECO:0000313" key="5">
    <source>
        <dbReference type="EMBL" id="GMN38047.1"/>
    </source>
</evidence>
<evidence type="ECO:0000313" key="2">
    <source>
        <dbReference type="EMBL" id="GMN38006.1"/>
    </source>
</evidence>